<dbReference type="Proteomes" id="UP001469089">
    <property type="component" value="Unassembled WGS sequence"/>
</dbReference>
<proteinExistence type="predicted"/>
<gene>
    <name evidence="1" type="ORF">N0A02_33080</name>
</gene>
<sequence length="94" mass="10541">MTPAESDTLYAVRHRFVTFRRSTDLVGRDEELIGHLLEGIDAVLGGCEEGVPLDVLLYMLRWGARDTKLLELVETQIRLLEDLGVMSASDPEEP</sequence>
<organism evidence="1 2">
    <name type="scientific">Paraburkholderia acidicola</name>
    <dbReference type="NCBI Taxonomy" id="1912599"/>
    <lineage>
        <taxon>Bacteria</taxon>
        <taxon>Pseudomonadati</taxon>
        <taxon>Pseudomonadota</taxon>
        <taxon>Betaproteobacteria</taxon>
        <taxon>Burkholderiales</taxon>
        <taxon>Burkholderiaceae</taxon>
        <taxon>Paraburkholderia</taxon>
    </lineage>
</organism>
<evidence type="ECO:0000313" key="1">
    <source>
        <dbReference type="EMBL" id="MEQ5844297.1"/>
    </source>
</evidence>
<comment type="caution">
    <text evidence="1">The sequence shown here is derived from an EMBL/GenBank/DDBJ whole genome shotgun (WGS) entry which is preliminary data.</text>
</comment>
<reference evidence="1 2" key="1">
    <citation type="journal article" date="2024" name="Chem. Sci.">
        <title>Discovery of a lagriamide polyketide by integrated genome mining, isotopic labeling, and untargeted metabolomics.</title>
        <authorList>
            <person name="Fergusson C.H."/>
            <person name="Saulog J."/>
            <person name="Paulo B.S."/>
            <person name="Wilson D.M."/>
            <person name="Liu D.Y."/>
            <person name="Morehouse N.J."/>
            <person name="Waterworth S."/>
            <person name="Barkei J."/>
            <person name="Gray C.A."/>
            <person name="Kwan J.C."/>
            <person name="Eustaquio A.S."/>
            <person name="Linington R.G."/>
        </authorList>
    </citation>
    <scope>NUCLEOTIDE SEQUENCE [LARGE SCALE GENOMIC DNA]</scope>
    <source>
        <strain evidence="1 2">RL17-338-BIF-B</strain>
    </source>
</reference>
<geneLocation type="plasmid" evidence="1">
    <name>pl1</name>
</geneLocation>
<dbReference type="EMBL" id="JAOALG010000003">
    <property type="protein sequence ID" value="MEQ5844297.1"/>
    <property type="molecule type" value="Genomic_DNA"/>
</dbReference>
<name>A0ABV1LYL5_9BURK</name>
<dbReference type="RefSeq" id="WP_349545897.1">
    <property type="nucleotide sequence ID" value="NZ_JAOALG010000003.1"/>
</dbReference>
<keyword evidence="1" id="KW-0614">Plasmid</keyword>
<keyword evidence="2" id="KW-1185">Reference proteome</keyword>
<evidence type="ECO:0000313" key="2">
    <source>
        <dbReference type="Proteomes" id="UP001469089"/>
    </source>
</evidence>
<accession>A0ABV1LYL5</accession>
<protein>
    <submittedName>
        <fullName evidence="1">Uncharacterized protein</fullName>
    </submittedName>
</protein>